<dbReference type="InterPro" id="IPR002898">
    <property type="entry name" value="MotA_ExbB_proton_chnl"/>
</dbReference>
<name>A0A0R2XAP7_9BACT</name>
<evidence type="ECO:0000313" key="12">
    <source>
        <dbReference type="EMBL" id="KRP33193.1"/>
    </source>
</evidence>
<feature type="signal peptide" evidence="10">
    <location>
        <begin position="1"/>
        <end position="25"/>
    </location>
</feature>
<keyword evidence="6 9" id="KW-1133">Transmembrane helix</keyword>
<evidence type="ECO:0000256" key="8">
    <source>
        <dbReference type="RuleBase" id="RU004057"/>
    </source>
</evidence>
<reference evidence="12 13" key="1">
    <citation type="submission" date="2015-10" db="EMBL/GenBank/DDBJ databases">
        <title>Metagenome-Assembled Genomes uncover a global brackish microbiome.</title>
        <authorList>
            <person name="Hugerth L.W."/>
            <person name="Larsson J."/>
            <person name="Alneberg J."/>
            <person name="Lindh M.V."/>
            <person name="Legrand C."/>
            <person name="Pinhassi J."/>
            <person name="Andersson A.F."/>
        </authorList>
    </citation>
    <scope>NUCLEOTIDE SEQUENCE [LARGE SCALE GENOMIC DNA]</scope>
    <source>
        <strain evidence="12">BACL9 MAG-120820-bin42</strain>
    </source>
</reference>
<evidence type="ECO:0000256" key="9">
    <source>
        <dbReference type="SAM" id="Phobius"/>
    </source>
</evidence>
<comment type="subcellular location">
    <subcellularLocation>
        <location evidence="1">Cell membrane</location>
        <topology evidence="1">Multi-pass membrane protein</topology>
    </subcellularLocation>
    <subcellularLocation>
        <location evidence="8">Membrane</location>
        <topology evidence="8">Multi-pass membrane protein</topology>
    </subcellularLocation>
</comment>
<dbReference type="PANTHER" id="PTHR30625:SF15">
    <property type="entry name" value="BIOPOLYMER TRANSPORT PROTEIN EXBB"/>
    <property type="match status" value="1"/>
</dbReference>
<keyword evidence="5 8" id="KW-0653">Protein transport</keyword>
<evidence type="ECO:0000256" key="5">
    <source>
        <dbReference type="ARBA" id="ARBA00022927"/>
    </source>
</evidence>
<keyword evidence="3" id="KW-1003">Cell membrane</keyword>
<evidence type="ECO:0000256" key="3">
    <source>
        <dbReference type="ARBA" id="ARBA00022475"/>
    </source>
</evidence>
<dbReference type="GO" id="GO:0005886">
    <property type="term" value="C:plasma membrane"/>
    <property type="evidence" value="ECO:0007669"/>
    <property type="project" value="UniProtKB-SubCell"/>
</dbReference>
<feature type="transmembrane region" description="Helical" evidence="9">
    <location>
        <begin position="46"/>
        <end position="67"/>
    </location>
</feature>
<comment type="similarity">
    <text evidence="8">Belongs to the exbB/tolQ family.</text>
</comment>
<evidence type="ECO:0000256" key="4">
    <source>
        <dbReference type="ARBA" id="ARBA00022692"/>
    </source>
</evidence>
<dbReference type="GO" id="GO:0017038">
    <property type="term" value="P:protein import"/>
    <property type="evidence" value="ECO:0007669"/>
    <property type="project" value="TreeGrafter"/>
</dbReference>
<accession>A0A0R2XAP7</accession>
<dbReference type="Pfam" id="PF01618">
    <property type="entry name" value="MotA_ExbB"/>
    <property type="match status" value="1"/>
</dbReference>
<dbReference type="AlphaFoldDB" id="A0A0R2XAP7"/>
<evidence type="ECO:0000313" key="13">
    <source>
        <dbReference type="Proteomes" id="UP000051557"/>
    </source>
</evidence>
<evidence type="ECO:0000259" key="11">
    <source>
        <dbReference type="Pfam" id="PF01618"/>
    </source>
</evidence>
<comment type="caution">
    <text evidence="12">The sequence shown here is derived from an EMBL/GenBank/DDBJ whole genome shotgun (WGS) entry which is preliminary data.</text>
</comment>
<keyword evidence="2 8" id="KW-0813">Transport</keyword>
<keyword evidence="7 9" id="KW-0472">Membrane</keyword>
<evidence type="ECO:0000256" key="7">
    <source>
        <dbReference type="ARBA" id="ARBA00023136"/>
    </source>
</evidence>
<proteinExistence type="inferred from homology"/>
<evidence type="ECO:0000256" key="6">
    <source>
        <dbReference type="ARBA" id="ARBA00022989"/>
    </source>
</evidence>
<sequence>MKNYRWAKIQTLLLTAFLFVPALMANEAEAGKPAKTAWQIFHEGGIVMWILLIASILIMAFTIEAFIKIRLGRLAPAAVLAQLKDAIVSGNYPLAYQVCAANPCYLSRIMLAGIDRLGRGRDAVEQAVGDTTAKELNGIKANIQYLSVIGVVSPMVGLTGTVMGMIKAFETLGSSGAADPSKLAGNISEVLVATGAGLFVAIPGFILYYVFRNRIQTVSVAVDSEVNLLLEDVPFEQLTGYRVSDYLGAAAAAPAPAA</sequence>
<feature type="chain" id="PRO_5006427737" description="MotA/TolQ/ExbB proton channel domain-containing protein" evidence="10">
    <location>
        <begin position="26"/>
        <end position="258"/>
    </location>
</feature>
<dbReference type="EMBL" id="LIDM01000018">
    <property type="protein sequence ID" value="KRP33193.1"/>
    <property type="molecule type" value="Genomic_DNA"/>
</dbReference>
<keyword evidence="10" id="KW-0732">Signal</keyword>
<evidence type="ECO:0000256" key="1">
    <source>
        <dbReference type="ARBA" id="ARBA00004651"/>
    </source>
</evidence>
<dbReference type="Proteomes" id="UP000051557">
    <property type="component" value="Unassembled WGS sequence"/>
</dbReference>
<protein>
    <recommendedName>
        <fullName evidence="11">MotA/TolQ/ExbB proton channel domain-containing protein</fullName>
    </recommendedName>
</protein>
<dbReference type="PANTHER" id="PTHR30625">
    <property type="entry name" value="PROTEIN TOLQ"/>
    <property type="match status" value="1"/>
</dbReference>
<evidence type="ECO:0000256" key="10">
    <source>
        <dbReference type="SAM" id="SignalP"/>
    </source>
</evidence>
<gene>
    <name evidence="12" type="ORF">ABS32_00990</name>
</gene>
<organism evidence="12 13">
    <name type="scientific">Verrucomicrobia subdivision 6 bacterium BACL9 MAG-120820-bin42</name>
    <dbReference type="NCBI Taxonomy" id="1655634"/>
    <lineage>
        <taxon>Bacteria</taxon>
        <taxon>Pseudomonadati</taxon>
        <taxon>Verrucomicrobiota</taxon>
        <taxon>Verrucomicrobiia</taxon>
        <taxon>Verrucomicrobiales</taxon>
        <taxon>Verrucomicrobia subdivision 6</taxon>
    </lineage>
</organism>
<feature type="transmembrane region" description="Helical" evidence="9">
    <location>
        <begin position="190"/>
        <end position="211"/>
    </location>
</feature>
<feature type="domain" description="MotA/TolQ/ExbB proton channel" evidence="11">
    <location>
        <begin position="107"/>
        <end position="219"/>
    </location>
</feature>
<keyword evidence="4 9" id="KW-0812">Transmembrane</keyword>
<feature type="transmembrane region" description="Helical" evidence="9">
    <location>
        <begin position="145"/>
        <end position="166"/>
    </location>
</feature>
<evidence type="ECO:0000256" key="2">
    <source>
        <dbReference type="ARBA" id="ARBA00022448"/>
    </source>
</evidence>
<dbReference type="InterPro" id="IPR050790">
    <property type="entry name" value="ExbB/TolQ_transport"/>
</dbReference>